<dbReference type="EMBL" id="ATCL01000014">
    <property type="protein sequence ID" value="ERG67331.1"/>
    <property type="molecule type" value="Genomic_DNA"/>
</dbReference>
<dbReference type="InterPro" id="IPR040449">
    <property type="entry name" value="Peptidase_S66_N"/>
</dbReference>
<dbReference type="PANTHER" id="PTHR30237">
    <property type="entry name" value="MURAMOYLTETRAPEPTIDE CARBOXYPEPTIDASE"/>
    <property type="match status" value="1"/>
</dbReference>
<dbReference type="InterPro" id="IPR027461">
    <property type="entry name" value="Carboxypeptidase_A_C_sf"/>
</dbReference>
<dbReference type="InterPro" id="IPR027478">
    <property type="entry name" value="LdcA_N"/>
</dbReference>
<feature type="domain" description="LD-carboxypeptidase C-terminal" evidence="5">
    <location>
        <begin position="207"/>
        <end position="321"/>
    </location>
</feature>
<dbReference type="Gene3D" id="3.50.30.60">
    <property type="entry name" value="LD-carboxypeptidase A C-terminal domain-like"/>
    <property type="match status" value="1"/>
</dbReference>
<feature type="active site" description="Charge relay system" evidence="3">
    <location>
        <position position="306"/>
    </location>
</feature>
<dbReference type="SUPFAM" id="SSF141986">
    <property type="entry name" value="LD-carboxypeptidase A C-terminal domain-like"/>
    <property type="match status" value="1"/>
</dbReference>
<dbReference type="InterPro" id="IPR040921">
    <property type="entry name" value="Peptidase_S66C"/>
</dbReference>
<evidence type="ECO:0000256" key="1">
    <source>
        <dbReference type="ARBA" id="ARBA00010233"/>
    </source>
</evidence>
<dbReference type="AlphaFoldDB" id="U1MZY7"/>
<sequence>MLTKKHPPALRPGDTIGIITPSFPAPARFPERYTRGIEQLKRMGFIVREGSCTHRSEGYRSASIQERAEEFNALLRDPDVKAIISTIGGTNSNSLLPYIDYEALRRQPKIIMGYSDVTALLLACYTQTGVTTFYGPAIVPSFGEYETMFADGERYVREVLGLERTAPYTLDVPREWTEEMIDWSTQDREKTFRPNDGWLTLRDGQAQGRLIGGNMNTMTGFLKSDYFPDVTGAILFLEDSFKTMADEERSLSMLKLAGVFDVISGLVIGKHEHFDAAGAPFSFEDLLLEVLGDVDFPILTNVDIGHTFPSHVFPIGIEVELDATAGTITFLENGVMP</sequence>
<dbReference type="CDD" id="cd07062">
    <property type="entry name" value="Peptidase_S66_mccF_like"/>
    <property type="match status" value="1"/>
</dbReference>
<organism evidence="6 7">
    <name type="scientific">Exiguobacterium chiriqhucha RW-2</name>
    <dbReference type="NCBI Taxonomy" id="1345023"/>
    <lineage>
        <taxon>Bacteria</taxon>
        <taxon>Bacillati</taxon>
        <taxon>Bacillota</taxon>
        <taxon>Bacilli</taxon>
        <taxon>Bacillales</taxon>
        <taxon>Bacillales Family XII. Incertae Sedis</taxon>
        <taxon>Exiguobacterium</taxon>
    </lineage>
</organism>
<dbReference type="STRING" id="1385984.GCA_000702565_00178"/>
<dbReference type="Gene3D" id="3.40.50.10740">
    <property type="entry name" value="Class I glutamine amidotransferase-like"/>
    <property type="match status" value="1"/>
</dbReference>
<dbReference type="InterPro" id="IPR003507">
    <property type="entry name" value="S66_fam"/>
</dbReference>
<evidence type="ECO:0000256" key="2">
    <source>
        <dbReference type="ARBA" id="ARBA00022801"/>
    </source>
</evidence>
<dbReference type="Proteomes" id="UP000016464">
    <property type="component" value="Unassembled WGS sequence"/>
</dbReference>
<dbReference type="RefSeq" id="WP_021065891.1">
    <property type="nucleotide sequence ID" value="NZ_ATCL01000014.1"/>
</dbReference>
<feature type="active site" description="Nucleophile" evidence="3">
    <location>
        <position position="115"/>
    </location>
</feature>
<feature type="domain" description="LD-carboxypeptidase N-terminal" evidence="4">
    <location>
        <begin position="16"/>
        <end position="135"/>
    </location>
</feature>
<dbReference type="PIRSF" id="PIRSF028757">
    <property type="entry name" value="LD-carboxypeptidase"/>
    <property type="match status" value="1"/>
</dbReference>
<dbReference type="PATRIC" id="fig|1345023.5.peg.728"/>
<proteinExistence type="inferred from homology"/>
<reference evidence="6 7" key="1">
    <citation type="journal article" date="2013" name="Genome Announc.">
        <title>Draft Genome Sequence of Exiguobacterium pavilionensis Strain RW-2, with Wide Thermal, Salinity, and pH Tolerance, Isolated from Modern Freshwater Microbialites.</title>
        <authorList>
            <person name="White R.A.III."/>
            <person name="Grassa C.J."/>
            <person name="Suttle C.A."/>
        </authorList>
    </citation>
    <scope>NUCLEOTIDE SEQUENCE [LARGE SCALE GENOMIC DNA]</scope>
    <source>
        <strain evidence="6 7">RW-2</strain>
    </source>
</reference>
<name>U1MZY7_9BACL</name>
<feature type="active site" description="Charge relay system" evidence="3">
    <location>
        <position position="238"/>
    </location>
</feature>
<comment type="similarity">
    <text evidence="1">Belongs to the peptidase S66 family.</text>
</comment>
<dbReference type="SUPFAM" id="SSF52317">
    <property type="entry name" value="Class I glutamine amidotransferase-like"/>
    <property type="match status" value="1"/>
</dbReference>
<accession>U1MZY7</accession>
<evidence type="ECO:0000313" key="7">
    <source>
        <dbReference type="Proteomes" id="UP000016464"/>
    </source>
</evidence>
<gene>
    <name evidence="6" type="ORF">M467_08570</name>
</gene>
<dbReference type="eggNOG" id="COG1619">
    <property type="taxonomic scope" value="Bacteria"/>
</dbReference>
<keyword evidence="2" id="KW-0378">Hydrolase</keyword>
<dbReference type="InterPro" id="IPR029062">
    <property type="entry name" value="Class_I_gatase-like"/>
</dbReference>
<protein>
    <submittedName>
        <fullName evidence="6">Peptidase S66</fullName>
    </submittedName>
</protein>
<evidence type="ECO:0000313" key="6">
    <source>
        <dbReference type="EMBL" id="ERG67331.1"/>
    </source>
</evidence>
<evidence type="ECO:0000259" key="5">
    <source>
        <dbReference type="Pfam" id="PF17676"/>
    </source>
</evidence>
<evidence type="ECO:0000259" key="4">
    <source>
        <dbReference type="Pfam" id="PF02016"/>
    </source>
</evidence>
<evidence type="ECO:0000256" key="3">
    <source>
        <dbReference type="PIRSR" id="PIRSR028757-1"/>
    </source>
</evidence>
<comment type="caution">
    <text evidence="6">The sequence shown here is derived from an EMBL/GenBank/DDBJ whole genome shotgun (WGS) entry which is preliminary data.</text>
</comment>
<dbReference type="Pfam" id="PF02016">
    <property type="entry name" value="Peptidase_S66"/>
    <property type="match status" value="1"/>
</dbReference>
<dbReference type="GO" id="GO:0016787">
    <property type="term" value="F:hydrolase activity"/>
    <property type="evidence" value="ECO:0007669"/>
    <property type="project" value="UniProtKB-KW"/>
</dbReference>
<dbReference type="Pfam" id="PF17676">
    <property type="entry name" value="Peptidase_S66C"/>
    <property type="match status" value="1"/>
</dbReference>
<dbReference type="PANTHER" id="PTHR30237:SF5">
    <property type="entry name" value="CARBOXYPEPTIDASE VC_A0337-RELATED"/>
    <property type="match status" value="1"/>
</dbReference>
<keyword evidence="7" id="KW-1185">Reference proteome</keyword>